<dbReference type="Pfam" id="PF07394">
    <property type="entry name" value="DUF1501"/>
    <property type="match status" value="1"/>
</dbReference>
<proteinExistence type="predicted"/>
<dbReference type="EMBL" id="CP036433">
    <property type="protein sequence ID" value="QDU99248.1"/>
    <property type="molecule type" value="Genomic_DNA"/>
</dbReference>
<evidence type="ECO:0000313" key="2">
    <source>
        <dbReference type="Proteomes" id="UP000317648"/>
    </source>
</evidence>
<organism evidence="1 2">
    <name type="scientific">Lignipirellula cremea</name>
    <dbReference type="NCBI Taxonomy" id="2528010"/>
    <lineage>
        <taxon>Bacteria</taxon>
        <taxon>Pseudomonadati</taxon>
        <taxon>Planctomycetota</taxon>
        <taxon>Planctomycetia</taxon>
        <taxon>Pirellulales</taxon>
        <taxon>Pirellulaceae</taxon>
        <taxon>Lignipirellula</taxon>
    </lineage>
</organism>
<name>A0A518E5A5_9BACT</name>
<dbReference type="InterPro" id="IPR017850">
    <property type="entry name" value="Alkaline_phosphatase_core_sf"/>
</dbReference>
<dbReference type="InterPro" id="IPR006311">
    <property type="entry name" value="TAT_signal"/>
</dbReference>
<evidence type="ECO:0008006" key="3">
    <source>
        <dbReference type="Google" id="ProtNLM"/>
    </source>
</evidence>
<keyword evidence="2" id="KW-1185">Reference proteome</keyword>
<dbReference type="SUPFAM" id="SSF53649">
    <property type="entry name" value="Alkaline phosphatase-like"/>
    <property type="match status" value="1"/>
</dbReference>
<protein>
    <recommendedName>
        <fullName evidence="3">DUF1501 domain-containing protein</fullName>
    </recommendedName>
</protein>
<dbReference type="PANTHER" id="PTHR43737:SF1">
    <property type="entry name" value="DUF1501 DOMAIN-CONTAINING PROTEIN"/>
    <property type="match status" value="1"/>
</dbReference>
<dbReference type="PROSITE" id="PS51318">
    <property type="entry name" value="TAT"/>
    <property type="match status" value="1"/>
</dbReference>
<dbReference type="PANTHER" id="PTHR43737">
    <property type="entry name" value="BLL7424 PROTEIN"/>
    <property type="match status" value="1"/>
</dbReference>
<reference evidence="1 2" key="1">
    <citation type="submission" date="2019-02" db="EMBL/GenBank/DDBJ databases">
        <title>Deep-cultivation of Planctomycetes and their phenomic and genomic characterization uncovers novel biology.</title>
        <authorList>
            <person name="Wiegand S."/>
            <person name="Jogler M."/>
            <person name="Boedeker C."/>
            <person name="Pinto D."/>
            <person name="Vollmers J."/>
            <person name="Rivas-Marin E."/>
            <person name="Kohn T."/>
            <person name="Peeters S.H."/>
            <person name="Heuer A."/>
            <person name="Rast P."/>
            <person name="Oberbeckmann S."/>
            <person name="Bunk B."/>
            <person name="Jeske O."/>
            <person name="Meyerdierks A."/>
            <person name="Storesund J.E."/>
            <person name="Kallscheuer N."/>
            <person name="Luecker S."/>
            <person name="Lage O.M."/>
            <person name="Pohl T."/>
            <person name="Merkel B.J."/>
            <person name="Hornburger P."/>
            <person name="Mueller R.-W."/>
            <person name="Bruemmer F."/>
            <person name="Labrenz M."/>
            <person name="Spormann A.M."/>
            <person name="Op den Camp H."/>
            <person name="Overmann J."/>
            <person name="Amann R."/>
            <person name="Jetten M.S.M."/>
            <person name="Mascher T."/>
            <person name="Medema M.H."/>
            <person name="Devos D.P."/>
            <person name="Kaster A.-K."/>
            <person name="Ovreas L."/>
            <person name="Rohde M."/>
            <person name="Galperin M.Y."/>
            <person name="Jogler C."/>
        </authorList>
    </citation>
    <scope>NUCLEOTIDE SEQUENCE [LARGE SCALE GENOMIC DNA]</scope>
    <source>
        <strain evidence="1 2">Pla85_3_4</strain>
    </source>
</reference>
<dbReference type="InterPro" id="IPR010869">
    <property type="entry name" value="DUF1501"/>
</dbReference>
<dbReference type="RefSeq" id="WP_145059131.1">
    <property type="nucleotide sequence ID" value="NZ_CP036433.1"/>
</dbReference>
<gene>
    <name evidence="1" type="ORF">Pla8534_71610</name>
</gene>
<dbReference type="Proteomes" id="UP000317648">
    <property type="component" value="Chromosome"/>
</dbReference>
<evidence type="ECO:0000313" key="1">
    <source>
        <dbReference type="EMBL" id="QDU99248.1"/>
    </source>
</evidence>
<dbReference type="OrthoDB" id="127333at2"/>
<dbReference type="KEGG" id="lcre:Pla8534_71610"/>
<sequence length="456" mass="50223">MLTILGRADKKTGFCDGLSRRGFLQIGGAAMGGLALNEILGMEARAGLGSSNKAIINIYLPGGPSHLDMWDLKPNAPVEIRGEFSPINTNVPGIQICELFPRIAAMMDKFAVVRSLSDSDGAHDGYQCMTGRKRSDRAPGGGWPSAGAWISRLGGAADDAVPPNLAMMYTTGERRWGDPQTAGFLGAKHNPFNLVGRKAREKSESMVLNGITLERLRDREQLRSSLDQFRREVDATGRMDGMDANLQTAMGILTDSKLGDALDLSKEDPRILERYGKSDEKFQRDGAPKMVENFCIARRLVEAGARYVSLNYSRWDWHGGDGMNYPRSREEFPLLDQALSALVTDLHERGLDRDVSVVMWGEFGRTPKINKNNSRDHWPRANAAMLAGGGMRTGQAIGETNKFGEEPVKRPVKFQEVFATLYHNLGLNAHRDRIFDGSGTPRYPVDAGNEPLQELV</sequence>
<dbReference type="AlphaFoldDB" id="A0A518E5A5"/>
<accession>A0A518E5A5</accession>